<keyword evidence="1" id="KW-0732">Signal</keyword>
<dbReference type="HOGENOM" id="CLU_100562_2_0_5"/>
<organism evidence="2">
    <name type="scientific">Chelativorans sp. (strain BNC1)</name>
    <dbReference type="NCBI Taxonomy" id="266779"/>
    <lineage>
        <taxon>Bacteria</taxon>
        <taxon>Pseudomonadati</taxon>
        <taxon>Pseudomonadota</taxon>
        <taxon>Alphaproteobacteria</taxon>
        <taxon>Hyphomicrobiales</taxon>
        <taxon>Phyllobacteriaceae</taxon>
        <taxon>Chelativorans</taxon>
    </lineage>
</organism>
<dbReference type="KEGG" id="mes:Meso_3345"/>
<feature type="signal peptide" evidence="1">
    <location>
        <begin position="1"/>
        <end position="31"/>
    </location>
</feature>
<evidence type="ECO:0000256" key="1">
    <source>
        <dbReference type="SAM" id="SignalP"/>
    </source>
</evidence>
<dbReference type="Gene3D" id="2.60.40.1880">
    <property type="entry name" value="Invasion associated locus B (IalB) protein"/>
    <property type="match status" value="1"/>
</dbReference>
<dbReference type="InterPro" id="IPR038696">
    <property type="entry name" value="IalB_sf"/>
</dbReference>
<sequence length="175" mass="19070" precursor="true">MASRRTVGPMRRLFSSLFMLCTLAAAGPAFAQATAVGQHRDWGTYSYQSNNGKVCYVMSVPKQKEPASLDHGDIFFFVSQKPGQNVAFEPQFIAGYDLREGSKVTVTVGNNSFSMFTQGKSAWMENAAEEPQLIAAMRAGADMRITATSRRGNNTNYTFSLLGLSAALQSIQSCK</sequence>
<dbReference type="eggNOG" id="COG5342">
    <property type="taxonomic scope" value="Bacteria"/>
</dbReference>
<proteinExistence type="predicted"/>
<accession>Q11D09</accession>
<feature type="chain" id="PRO_5004180021" evidence="1">
    <location>
        <begin position="32"/>
        <end position="175"/>
    </location>
</feature>
<gene>
    <name evidence="2" type="ordered locus">Meso_3345</name>
</gene>
<protein>
    <submittedName>
        <fullName evidence="2">Uncharacterized protein</fullName>
    </submittedName>
</protein>
<dbReference type="EMBL" id="CP000390">
    <property type="protein sequence ID" value="ABG64716.1"/>
    <property type="molecule type" value="Genomic_DNA"/>
</dbReference>
<dbReference type="STRING" id="266779.Meso_3345"/>
<name>Q11D09_CHESB</name>
<dbReference type="Pfam" id="PF06776">
    <property type="entry name" value="IalB"/>
    <property type="match status" value="1"/>
</dbReference>
<reference evidence="2" key="1">
    <citation type="submission" date="2006-06" db="EMBL/GenBank/DDBJ databases">
        <title>Complete sequence of chromosome of Chelativorans sp. BNC1.</title>
        <authorList>
            <consortium name="US DOE Joint Genome Institute"/>
            <person name="Copeland A."/>
            <person name="Lucas S."/>
            <person name="Lapidus A."/>
            <person name="Barry K."/>
            <person name="Detter J.C."/>
            <person name="Glavina del Rio T."/>
            <person name="Hammon N."/>
            <person name="Israni S."/>
            <person name="Dalin E."/>
            <person name="Tice H."/>
            <person name="Pitluck S."/>
            <person name="Chertkov O."/>
            <person name="Brettin T."/>
            <person name="Bruce D."/>
            <person name="Han C."/>
            <person name="Tapia R."/>
            <person name="Gilna P."/>
            <person name="Schmutz J."/>
            <person name="Larimer F."/>
            <person name="Land M."/>
            <person name="Hauser L."/>
            <person name="Kyrpides N."/>
            <person name="Mikhailova N."/>
            <person name="Richardson P."/>
        </authorList>
    </citation>
    <scope>NUCLEOTIDE SEQUENCE</scope>
    <source>
        <strain evidence="2">BNC1</strain>
    </source>
</reference>
<evidence type="ECO:0000313" key="2">
    <source>
        <dbReference type="EMBL" id="ABG64716.1"/>
    </source>
</evidence>
<dbReference type="AlphaFoldDB" id="Q11D09"/>
<dbReference type="InterPro" id="IPR010642">
    <property type="entry name" value="Invasion_prot_B"/>
</dbReference>